<evidence type="ECO:0000313" key="7">
    <source>
        <dbReference type="EMBL" id="ROO25329.1"/>
    </source>
</evidence>
<dbReference type="PANTHER" id="PTHR30520">
    <property type="entry name" value="FORMATE TRANSPORTER-RELATED"/>
    <property type="match status" value="1"/>
</dbReference>
<dbReference type="Gene3D" id="1.20.1080.10">
    <property type="entry name" value="Glycerol uptake facilitator protein"/>
    <property type="match status" value="1"/>
</dbReference>
<evidence type="ECO:0000256" key="3">
    <source>
        <dbReference type="ARBA" id="ARBA00022989"/>
    </source>
</evidence>
<dbReference type="Proteomes" id="UP000283993">
    <property type="component" value="Unassembled WGS sequence"/>
</dbReference>
<evidence type="ECO:0000313" key="8">
    <source>
        <dbReference type="Proteomes" id="UP000283993"/>
    </source>
</evidence>
<evidence type="ECO:0000256" key="6">
    <source>
        <dbReference type="SAM" id="Phobius"/>
    </source>
</evidence>
<feature type="transmembrane region" description="Helical" evidence="6">
    <location>
        <begin position="57"/>
        <end position="84"/>
    </location>
</feature>
<dbReference type="Pfam" id="PF01226">
    <property type="entry name" value="Form_Nir_trans"/>
    <property type="match status" value="1"/>
</dbReference>
<evidence type="ECO:0000256" key="2">
    <source>
        <dbReference type="ARBA" id="ARBA00022692"/>
    </source>
</evidence>
<dbReference type="PANTHER" id="PTHR30520:SF6">
    <property type="entry name" value="FORMATE_NITRATE FAMILY TRANSPORTER (EUROFUNG)"/>
    <property type="match status" value="1"/>
</dbReference>
<proteinExistence type="inferred from homology"/>
<keyword evidence="2 6" id="KW-0812">Transmembrane</keyword>
<evidence type="ECO:0000256" key="5">
    <source>
        <dbReference type="ARBA" id="ARBA00049660"/>
    </source>
</evidence>
<sequence>MSYLQPAEFVKKMVDSGESKIYMGRRDTIIRGYMAGAILALAVVFAVTITVNTGNALLGAALFPVGFCMLYLMSFDLLTGVFMLTPLAWLDGRPGVTIPRILENWGLVFIGNLLGALTVAFIMAVNFTYGFSSPINEVGQAIAHIGEGRTIGYRDHGFGGWMTLFIRGCLCNWMVSMGVVGAMVSTSATGKIAAMWMPIMVFFYLGFEHSVVNMFLFPLGIILGGGFTVWDYLLWNEIPTVLGNIVGGISLTGLTLYTTHVRTQAKREFG</sequence>
<dbReference type="InterPro" id="IPR000292">
    <property type="entry name" value="For/NO2_transpt"/>
</dbReference>
<dbReference type="RefSeq" id="WP_123631696.1">
    <property type="nucleotide sequence ID" value="NZ_AYKH01000034.1"/>
</dbReference>
<dbReference type="GO" id="GO:0005886">
    <property type="term" value="C:plasma membrane"/>
    <property type="evidence" value="ECO:0007669"/>
    <property type="project" value="TreeGrafter"/>
</dbReference>
<name>A0A423PI59_9GAMM</name>
<gene>
    <name evidence="7" type="ORF">SAOR_12295</name>
</gene>
<dbReference type="InterPro" id="IPR023271">
    <property type="entry name" value="Aquaporin-like"/>
</dbReference>
<keyword evidence="8" id="KW-1185">Reference proteome</keyword>
<keyword evidence="3 6" id="KW-1133">Transmembrane helix</keyword>
<accession>A0A423PI59</accession>
<dbReference type="EMBL" id="AYKH01000034">
    <property type="protein sequence ID" value="ROO25329.1"/>
    <property type="molecule type" value="Genomic_DNA"/>
</dbReference>
<organism evidence="7 8">
    <name type="scientific">Salinisphaera orenii MK-B5</name>
    <dbReference type="NCBI Taxonomy" id="856730"/>
    <lineage>
        <taxon>Bacteria</taxon>
        <taxon>Pseudomonadati</taxon>
        <taxon>Pseudomonadota</taxon>
        <taxon>Gammaproteobacteria</taxon>
        <taxon>Salinisphaerales</taxon>
        <taxon>Salinisphaeraceae</taxon>
        <taxon>Salinisphaera</taxon>
    </lineage>
</organism>
<feature type="transmembrane region" description="Helical" evidence="6">
    <location>
        <begin position="30"/>
        <end position="51"/>
    </location>
</feature>
<dbReference type="AlphaFoldDB" id="A0A423PI59"/>
<feature type="transmembrane region" description="Helical" evidence="6">
    <location>
        <begin position="241"/>
        <end position="259"/>
    </location>
</feature>
<evidence type="ECO:0000256" key="1">
    <source>
        <dbReference type="ARBA" id="ARBA00004141"/>
    </source>
</evidence>
<keyword evidence="4 6" id="KW-0472">Membrane</keyword>
<reference evidence="7 8" key="1">
    <citation type="submission" date="2013-10" db="EMBL/GenBank/DDBJ databases">
        <title>Salinisphaera orenii MK-B5 Genome Sequencing.</title>
        <authorList>
            <person name="Lai Q."/>
            <person name="Li C."/>
            <person name="Shao Z."/>
        </authorList>
    </citation>
    <scope>NUCLEOTIDE SEQUENCE [LARGE SCALE GENOMIC DNA]</scope>
    <source>
        <strain evidence="7 8">MK-B5</strain>
    </source>
</reference>
<comment type="similarity">
    <text evidence="5">Belongs to the FNT transporter (TC 1.A.16) family.</text>
</comment>
<comment type="subcellular location">
    <subcellularLocation>
        <location evidence="1">Membrane</location>
        <topology evidence="1">Multi-pass membrane protein</topology>
    </subcellularLocation>
</comment>
<comment type="caution">
    <text evidence="7">The sequence shown here is derived from an EMBL/GenBank/DDBJ whole genome shotgun (WGS) entry which is preliminary data.</text>
</comment>
<protein>
    <submittedName>
        <fullName evidence="7">Formate transporter</fullName>
    </submittedName>
</protein>
<feature type="transmembrane region" description="Helical" evidence="6">
    <location>
        <begin position="105"/>
        <end position="129"/>
    </location>
</feature>
<evidence type="ECO:0000256" key="4">
    <source>
        <dbReference type="ARBA" id="ARBA00023136"/>
    </source>
</evidence>
<dbReference type="GO" id="GO:0015499">
    <property type="term" value="F:formate transmembrane transporter activity"/>
    <property type="evidence" value="ECO:0007669"/>
    <property type="project" value="TreeGrafter"/>
</dbReference>